<proteinExistence type="predicted"/>
<feature type="region of interest" description="Disordered" evidence="1">
    <location>
        <begin position="47"/>
        <end position="77"/>
    </location>
</feature>
<dbReference type="EMBL" id="ML178845">
    <property type="protein sequence ID" value="TFK97731.1"/>
    <property type="molecule type" value="Genomic_DNA"/>
</dbReference>
<dbReference type="AlphaFoldDB" id="A0A5C3Q7J5"/>
<feature type="region of interest" description="Disordered" evidence="1">
    <location>
        <begin position="1"/>
        <end position="21"/>
    </location>
</feature>
<accession>A0A5C3Q7J5</accession>
<feature type="compositionally biased region" description="Polar residues" evidence="1">
    <location>
        <begin position="11"/>
        <end position="21"/>
    </location>
</feature>
<evidence type="ECO:0000256" key="1">
    <source>
        <dbReference type="SAM" id="MobiDB-lite"/>
    </source>
</evidence>
<name>A0A5C3Q7J5_9AGAR</name>
<protein>
    <submittedName>
        <fullName evidence="2">Uncharacterized protein</fullName>
    </submittedName>
</protein>
<reference evidence="2 3" key="1">
    <citation type="journal article" date="2019" name="Nat. Ecol. Evol.">
        <title>Megaphylogeny resolves global patterns of mushroom evolution.</title>
        <authorList>
            <person name="Varga T."/>
            <person name="Krizsan K."/>
            <person name="Foldi C."/>
            <person name="Dima B."/>
            <person name="Sanchez-Garcia M."/>
            <person name="Sanchez-Ramirez S."/>
            <person name="Szollosi G.J."/>
            <person name="Szarkandi J.G."/>
            <person name="Papp V."/>
            <person name="Albert L."/>
            <person name="Andreopoulos W."/>
            <person name="Angelini C."/>
            <person name="Antonin V."/>
            <person name="Barry K.W."/>
            <person name="Bougher N.L."/>
            <person name="Buchanan P."/>
            <person name="Buyck B."/>
            <person name="Bense V."/>
            <person name="Catcheside P."/>
            <person name="Chovatia M."/>
            <person name="Cooper J."/>
            <person name="Damon W."/>
            <person name="Desjardin D."/>
            <person name="Finy P."/>
            <person name="Geml J."/>
            <person name="Haridas S."/>
            <person name="Hughes K."/>
            <person name="Justo A."/>
            <person name="Karasinski D."/>
            <person name="Kautmanova I."/>
            <person name="Kiss B."/>
            <person name="Kocsube S."/>
            <person name="Kotiranta H."/>
            <person name="LaButti K.M."/>
            <person name="Lechner B.E."/>
            <person name="Liimatainen K."/>
            <person name="Lipzen A."/>
            <person name="Lukacs Z."/>
            <person name="Mihaltcheva S."/>
            <person name="Morgado L.N."/>
            <person name="Niskanen T."/>
            <person name="Noordeloos M.E."/>
            <person name="Ohm R.A."/>
            <person name="Ortiz-Santana B."/>
            <person name="Ovrebo C."/>
            <person name="Racz N."/>
            <person name="Riley R."/>
            <person name="Savchenko A."/>
            <person name="Shiryaev A."/>
            <person name="Soop K."/>
            <person name="Spirin V."/>
            <person name="Szebenyi C."/>
            <person name="Tomsovsky M."/>
            <person name="Tulloss R.E."/>
            <person name="Uehling J."/>
            <person name="Grigoriev I.V."/>
            <person name="Vagvolgyi C."/>
            <person name="Papp T."/>
            <person name="Martin F.M."/>
            <person name="Miettinen O."/>
            <person name="Hibbett D.S."/>
            <person name="Nagy L.G."/>
        </authorList>
    </citation>
    <scope>NUCLEOTIDE SEQUENCE [LARGE SCALE GENOMIC DNA]</scope>
    <source>
        <strain evidence="2 3">CBS 309.79</strain>
    </source>
</reference>
<dbReference type="Proteomes" id="UP000305067">
    <property type="component" value="Unassembled WGS sequence"/>
</dbReference>
<organism evidence="2 3">
    <name type="scientific">Pterulicium gracile</name>
    <dbReference type="NCBI Taxonomy" id="1884261"/>
    <lineage>
        <taxon>Eukaryota</taxon>
        <taxon>Fungi</taxon>
        <taxon>Dikarya</taxon>
        <taxon>Basidiomycota</taxon>
        <taxon>Agaricomycotina</taxon>
        <taxon>Agaricomycetes</taxon>
        <taxon>Agaricomycetidae</taxon>
        <taxon>Agaricales</taxon>
        <taxon>Pleurotineae</taxon>
        <taxon>Pterulaceae</taxon>
        <taxon>Pterulicium</taxon>
    </lineage>
</organism>
<sequence length="108" mass="11512">MCTTGGFEATLTPQSFTSTASRASRHTYYISVILLALRVANLLSSGADPRRLATPNARRPSSTTSAPFATRKAQQMQLIPPSPSTLCSLGLTPRPAQICYGARLRTSA</sequence>
<evidence type="ECO:0000313" key="2">
    <source>
        <dbReference type="EMBL" id="TFK97731.1"/>
    </source>
</evidence>
<gene>
    <name evidence="2" type="ORF">BDV98DRAFT_574102</name>
</gene>
<keyword evidence="3" id="KW-1185">Reference proteome</keyword>
<evidence type="ECO:0000313" key="3">
    <source>
        <dbReference type="Proteomes" id="UP000305067"/>
    </source>
</evidence>
<feature type="compositionally biased region" description="Polar residues" evidence="1">
    <location>
        <begin position="59"/>
        <end position="77"/>
    </location>
</feature>